<keyword evidence="8" id="KW-1185">Reference proteome</keyword>
<feature type="compositionally biased region" description="Low complexity" evidence="5">
    <location>
        <begin position="241"/>
        <end position="265"/>
    </location>
</feature>
<dbReference type="GO" id="GO:0098978">
    <property type="term" value="C:glutamatergic synapse"/>
    <property type="evidence" value="ECO:0007669"/>
    <property type="project" value="TreeGrafter"/>
</dbReference>
<feature type="compositionally biased region" description="Polar residues" evidence="5">
    <location>
        <begin position="401"/>
        <end position="415"/>
    </location>
</feature>
<keyword evidence="2" id="KW-0677">Repeat</keyword>
<accession>A0A8D2L2R1</accession>
<proteinExistence type="predicted"/>
<dbReference type="OMA" id="ANYNACT"/>
<reference evidence="7" key="1">
    <citation type="submission" date="2025-08" db="UniProtKB">
        <authorList>
            <consortium name="Ensembl"/>
        </authorList>
    </citation>
    <scope>IDENTIFICATION</scope>
</reference>
<dbReference type="InterPro" id="IPR052098">
    <property type="entry name" value="Presynaptic_Scaffold_Bsn/Pclo"/>
</dbReference>
<dbReference type="GO" id="GO:0098982">
    <property type="term" value="C:GABA-ergic synapse"/>
    <property type="evidence" value="ECO:0007669"/>
    <property type="project" value="TreeGrafter"/>
</dbReference>
<dbReference type="AlphaFoldDB" id="A0A8D2L2R1"/>
<dbReference type="GO" id="GO:0048788">
    <property type="term" value="C:cytoskeleton of presynaptic active zone"/>
    <property type="evidence" value="ECO:0007669"/>
    <property type="project" value="TreeGrafter"/>
</dbReference>
<dbReference type="GO" id="GO:0030424">
    <property type="term" value="C:axon"/>
    <property type="evidence" value="ECO:0007669"/>
    <property type="project" value="TreeGrafter"/>
</dbReference>
<evidence type="ECO:0000313" key="8">
    <source>
        <dbReference type="Proteomes" id="UP000694545"/>
    </source>
</evidence>
<evidence type="ECO:0000256" key="5">
    <source>
        <dbReference type="SAM" id="MobiDB-lite"/>
    </source>
</evidence>
<evidence type="ECO:0000256" key="4">
    <source>
        <dbReference type="ARBA" id="ARBA00022833"/>
    </source>
</evidence>
<feature type="compositionally biased region" description="Polar residues" evidence="5">
    <location>
        <begin position="84"/>
        <end position="100"/>
    </location>
</feature>
<evidence type="ECO:0000259" key="6">
    <source>
        <dbReference type="Pfam" id="PF05715"/>
    </source>
</evidence>
<evidence type="ECO:0000256" key="1">
    <source>
        <dbReference type="ARBA" id="ARBA00022723"/>
    </source>
</evidence>
<dbReference type="PANTHER" id="PTHR14113:SF6">
    <property type="entry name" value="PROTEIN PICCOLO"/>
    <property type="match status" value="1"/>
</dbReference>
<feature type="domain" description="Zinc finger piccolo-type" evidence="6">
    <location>
        <begin position="447"/>
        <end position="491"/>
    </location>
</feature>
<dbReference type="GO" id="GO:1904071">
    <property type="term" value="P:presynaptic active zone assembly"/>
    <property type="evidence" value="ECO:0007669"/>
    <property type="project" value="TreeGrafter"/>
</dbReference>
<dbReference type="Proteomes" id="UP000694545">
    <property type="component" value="Unplaced"/>
</dbReference>
<keyword evidence="4" id="KW-0862">Zinc</keyword>
<dbReference type="Pfam" id="PF05715">
    <property type="entry name" value="zf-piccolo"/>
    <property type="match status" value="1"/>
</dbReference>
<reference evidence="7" key="2">
    <citation type="submission" date="2025-09" db="UniProtKB">
        <authorList>
            <consortium name="Ensembl"/>
        </authorList>
    </citation>
    <scope>IDENTIFICATION</scope>
</reference>
<feature type="compositionally biased region" description="Polar residues" evidence="5">
    <location>
        <begin position="316"/>
        <end position="331"/>
    </location>
</feature>
<protein>
    <recommendedName>
        <fullName evidence="6">Zinc finger piccolo-type domain-containing protein</fullName>
    </recommendedName>
</protein>
<keyword evidence="1" id="KW-0479">Metal-binding</keyword>
<dbReference type="Gene3D" id="3.30.40.10">
    <property type="entry name" value="Zinc/RING finger domain, C3HC4 (zinc finger)"/>
    <property type="match status" value="1"/>
</dbReference>
<dbReference type="InterPro" id="IPR008899">
    <property type="entry name" value="Znf_piccolo"/>
</dbReference>
<feature type="region of interest" description="Disordered" evidence="5">
    <location>
        <begin position="23"/>
        <end position="164"/>
    </location>
</feature>
<feature type="compositionally biased region" description="Low complexity" evidence="5">
    <location>
        <begin position="23"/>
        <end position="34"/>
    </location>
</feature>
<dbReference type="Ensembl" id="ENSVKKT00000016360.1">
    <property type="protein sequence ID" value="ENSVKKP00000015986.1"/>
    <property type="gene ID" value="ENSVKKG00000010895.1"/>
</dbReference>
<dbReference type="GO" id="GO:0035418">
    <property type="term" value="P:protein localization to synapse"/>
    <property type="evidence" value="ECO:0007669"/>
    <property type="project" value="TreeGrafter"/>
</dbReference>
<feature type="compositionally biased region" description="Polar residues" evidence="5">
    <location>
        <begin position="211"/>
        <end position="240"/>
    </location>
</feature>
<feature type="compositionally biased region" description="Low complexity" evidence="5">
    <location>
        <begin position="423"/>
        <end position="437"/>
    </location>
</feature>
<evidence type="ECO:0000256" key="3">
    <source>
        <dbReference type="ARBA" id="ARBA00022771"/>
    </source>
</evidence>
<evidence type="ECO:0000313" key="7">
    <source>
        <dbReference type="Ensembl" id="ENSVKKP00000015986.1"/>
    </source>
</evidence>
<keyword evidence="3" id="KW-0863">Zinc-finger</keyword>
<feature type="compositionally biased region" description="Polar residues" evidence="5">
    <location>
        <begin position="279"/>
        <end position="291"/>
    </location>
</feature>
<feature type="region of interest" description="Disordered" evidence="5">
    <location>
        <begin position="180"/>
        <end position="442"/>
    </location>
</feature>
<feature type="compositionally biased region" description="Basic and acidic residues" evidence="5">
    <location>
        <begin position="144"/>
        <end position="153"/>
    </location>
</feature>
<dbReference type="GO" id="GO:0098882">
    <property type="term" value="F:structural constituent of presynaptic active zone"/>
    <property type="evidence" value="ECO:0007669"/>
    <property type="project" value="TreeGrafter"/>
</dbReference>
<dbReference type="InterPro" id="IPR013083">
    <property type="entry name" value="Znf_RING/FYVE/PHD"/>
</dbReference>
<dbReference type="GO" id="GO:0008270">
    <property type="term" value="F:zinc ion binding"/>
    <property type="evidence" value="ECO:0007669"/>
    <property type="project" value="UniProtKB-KW"/>
</dbReference>
<feature type="compositionally biased region" description="Basic and acidic residues" evidence="5">
    <location>
        <begin position="192"/>
        <end position="209"/>
    </location>
</feature>
<evidence type="ECO:0000256" key="2">
    <source>
        <dbReference type="ARBA" id="ARBA00022737"/>
    </source>
</evidence>
<sequence>MGNEASLEGGEGLAGLPEGVAGAAVGAGSADDGVQQGPPVQGAIPAGVETDLSQLSEEERRQIAAVMSRAQQGLSKGNLAGATSAESLTSHAPLDTSQHPRQPGKPPDPVPHTLSKSRTVDALKAEQQVPGRSPSSTSLRQSKSRTDFKEDQKPSMMPSFLSDVNPFGAVTSVVNKFNPFDLISDSDSAQEEAAKRQKPIQKEQDKAEQQKGPTKQPAQQQSPRPTGPQQGTGKPTSQKTGPSKQVQQSQQQQQPGIPKQAQKPGPGQPIVPQSEEARQQQGPPKSQSQRPESTKSTQQQSPAKPSPPQPGAAKATSSHQPDAAKTSSQAPVPTKPAGQQGMPPGKQPSQQAGGLTKAVPPPGGTSTQPSQQPGGPAKPAPQPGGPIKQTSQQFGGLAKPSVQQAGPAKQSQPQAGPTKITDQQPGPLQQQQAASSLPEGSAPKKTFCPLCTTTELLLHAPEKANYNTCTQCKTVVCSLCGFNPNPHITEVSKI</sequence>
<dbReference type="PANTHER" id="PTHR14113">
    <property type="entry name" value="PICCOLO/BASSOON"/>
    <property type="match status" value="1"/>
</dbReference>
<organism evidence="7 8">
    <name type="scientific">Varanus komodoensis</name>
    <name type="common">Komodo dragon</name>
    <dbReference type="NCBI Taxonomy" id="61221"/>
    <lineage>
        <taxon>Eukaryota</taxon>
        <taxon>Metazoa</taxon>
        <taxon>Chordata</taxon>
        <taxon>Craniata</taxon>
        <taxon>Vertebrata</taxon>
        <taxon>Euteleostomi</taxon>
        <taxon>Lepidosauria</taxon>
        <taxon>Squamata</taxon>
        <taxon>Bifurcata</taxon>
        <taxon>Unidentata</taxon>
        <taxon>Episquamata</taxon>
        <taxon>Toxicofera</taxon>
        <taxon>Anguimorpha</taxon>
        <taxon>Paleoanguimorpha</taxon>
        <taxon>Varanoidea</taxon>
        <taxon>Varanidae</taxon>
        <taxon>Varanus</taxon>
    </lineage>
</organism>
<name>A0A8D2L2R1_VARKO</name>